<dbReference type="Pfam" id="PF19979">
    <property type="entry name" value="DUF6415"/>
    <property type="match status" value="1"/>
</dbReference>
<dbReference type="EMBL" id="QUAC01000074">
    <property type="protein sequence ID" value="REK90417.1"/>
    <property type="molecule type" value="Genomic_DNA"/>
</dbReference>
<protein>
    <submittedName>
        <fullName evidence="1">Uncharacterized protein</fullName>
    </submittedName>
</protein>
<dbReference type="AlphaFoldDB" id="A0A371Q6T4"/>
<dbReference type="InterPro" id="IPR046300">
    <property type="entry name" value="DUF6415"/>
</dbReference>
<name>A0A371Q6T4_STRIH</name>
<reference evidence="1 2" key="1">
    <citation type="submission" date="2018-08" db="EMBL/GenBank/DDBJ databases">
        <title>Streptomyces NEAU-D10 sp. nov., a novel Actinomycete isolated from soil.</title>
        <authorList>
            <person name="Jin L."/>
        </authorList>
    </citation>
    <scope>NUCLEOTIDE SEQUENCE [LARGE SCALE GENOMIC DNA]</scope>
    <source>
        <strain evidence="1 2">NEAU-D10</strain>
    </source>
</reference>
<accession>A0A371Q6T4</accession>
<sequence length="129" mass="13994">MTTNHTERQAGGTVTAADEPDAIDVASIEETIARAQVLRGQAPDTSELGDLEELLRGHIALLLPEARQSARGLWHGSIEAHRLTARLDGIERQTRLGLGSGALSAHVQIHQLARDCQWLLAQHAAEARR</sequence>
<comment type="caution">
    <text evidence="1">The sequence shown here is derived from an EMBL/GenBank/DDBJ whole genome shotgun (WGS) entry which is preliminary data.</text>
</comment>
<organism evidence="1 2">
    <name type="scientific">Streptomyces inhibens</name>
    <dbReference type="NCBI Taxonomy" id="2293571"/>
    <lineage>
        <taxon>Bacteria</taxon>
        <taxon>Bacillati</taxon>
        <taxon>Actinomycetota</taxon>
        <taxon>Actinomycetes</taxon>
        <taxon>Kitasatosporales</taxon>
        <taxon>Streptomycetaceae</taxon>
        <taxon>Streptomyces</taxon>
    </lineage>
</organism>
<dbReference type="Proteomes" id="UP000262477">
    <property type="component" value="Unassembled WGS sequence"/>
</dbReference>
<gene>
    <name evidence="1" type="ORF">DY245_10435</name>
</gene>
<proteinExistence type="predicted"/>
<dbReference type="OrthoDB" id="4325714at2"/>
<evidence type="ECO:0000313" key="2">
    <source>
        <dbReference type="Proteomes" id="UP000262477"/>
    </source>
</evidence>
<keyword evidence="2" id="KW-1185">Reference proteome</keyword>
<evidence type="ECO:0000313" key="1">
    <source>
        <dbReference type="EMBL" id="REK90417.1"/>
    </source>
</evidence>
<dbReference type="RefSeq" id="WP_128505886.1">
    <property type="nucleotide sequence ID" value="NZ_QUAC01000074.1"/>
</dbReference>